<dbReference type="Proteomes" id="UP000275078">
    <property type="component" value="Unassembled WGS sequence"/>
</dbReference>
<organism evidence="1 2">
    <name type="scientific">Ascobolus immersus RN42</name>
    <dbReference type="NCBI Taxonomy" id="1160509"/>
    <lineage>
        <taxon>Eukaryota</taxon>
        <taxon>Fungi</taxon>
        <taxon>Dikarya</taxon>
        <taxon>Ascomycota</taxon>
        <taxon>Pezizomycotina</taxon>
        <taxon>Pezizomycetes</taxon>
        <taxon>Pezizales</taxon>
        <taxon>Ascobolaceae</taxon>
        <taxon>Ascobolus</taxon>
    </lineage>
</organism>
<dbReference type="EMBL" id="ML119712">
    <property type="protein sequence ID" value="RPA78347.1"/>
    <property type="molecule type" value="Genomic_DNA"/>
</dbReference>
<proteinExistence type="predicted"/>
<protein>
    <recommendedName>
        <fullName evidence="3">F-box domain-containing protein</fullName>
    </recommendedName>
</protein>
<accession>A0A3N4HYU0</accession>
<name>A0A3N4HYU0_ASCIM</name>
<gene>
    <name evidence="1" type="ORF">BJ508DRAFT_156302</name>
</gene>
<sequence>MVEGAGRNKMHQIFKKGREGSAGLGKIGFPSWCASTSSSLAAFSLSSVSNINIDFKMTDMSTAMSNAAQLNIIVTITSQLHQDPSGSVSVLTGHRPLRRISTDHASVPPANNLLFQLPVEIRLDIYTHCSTLSLLQLTHTSRLLRSEINAYPSIIRSSFGFQEHQDCFYQPIEEDVDASAETLVPDLDSVPELETEPELAPWTTLRITNIARVGSYDEALLYKRTIVVPVENRSDFLNGRNAVCLSCWRFSEVMVAGRKRVRSGKGGSVATGHWGGWFCWCDSHLYILGAGGY</sequence>
<evidence type="ECO:0008006" key="3">
    <source>
        <dbReference type="Google" id="ProtNLM"/>
    </source>
</evidence>
<reference evidence="1 2" key="1">
    <citation type="journal article" date="2018" name="Nat. Ecol. Evol.">
        <title>Pezizomycetes genomes reveal the molecular basis of ectomycorrhizal truffle lifestyle.</title>
        <authorList>
            <person name="Murat C."/>
            <person name="Payen T."/>
            <person name="Noel B."/>
            <person name="Kuo A."/>
            <person name="Morin E."/>
            <person name="Chen J."/>
            <person name="Kohler A."/>
            <person name="Krizsan K."/>
            <person name="Balestrini R."/>
            <person name="Da Silva C."/>
            <person name="Montanini B."/>
            <person name="Hainaut M."/>
            <person name="Levati E."/>
            <person name="Barry K.W."/>
            <person name="Belfiori B."/>
            <person name="Cichocki N."/>
            <person name="Clum A."/>
            <person name="Dockter R.B."/>
            <person name="Fauchery L."/>
            <person name="Guy J."/>
            <person name="Iotti M."/>
            <person name="Le Tacon F."/>
            <person name="Lindquist E.A."/>
            <person name="Lipzen A."/>
            <person name="Malagnac F."/>
            <person name="Mello A."/>
            <person name="Molinier V."/>
            <person name="Miyauchi S."/>
            <person name="Poulain J."/>
            <person name="Riccioni C."/>
            <person name="Rubini A."/>
            <person name="Sitrit Y."/>
            <person name="Splivallo R."/>
            <person name="Traeger S."/>
            <person name="Wang M."/>
            <person name="Zifcakova L."/>
            <person name="Wipf D."/>
            <person name="Zambonelli A."/>
            <person name="Paolocci F."/>
            <person name="Nowrousian M."/>
            <person name="Ottonello S."/>
            <person name="Baldrian P."/>
            <person name="Spatafora J.W."/>
            <person name="Henrissat B."/>
            <person name="Nagy L.G."/>
            <person name="Aury J.M."/>
            <person name="Wincker P."/>
            <person name="Grigoriev I.V."/>
            <person name="Bonfante P."/>
            <person name="Martin F.M."/>
        </authorList>
    </citation>
    <scope>NUCLEOTIDE SEQUENCE [LARGE SCALE GENOMIC DNA]</scope>
    <source>
        <strain evidence="1 2">RN42</strain>
    </source>
</reference>
<evidence type="ECO:0000313" key="1">
    <source>
        <dbReference type="EMBL" id="RPA78347.1"/>
    </source>
</evidence>
<evidence type="ECO:0000313" key="2">
    <source>
        <dbReference type="Proteomes" id="UP000275078"/>
    </source>
</evidence>
<keyword evidence="2" id="KW-1185">Reference proteome</keyword>
<dbReference type="AlphaFoldDB" id="A0A3N4HYU0"/>